<protein>
    <submittedName>
        <fullName evidence="3">YARHG domain-containing protein</fullName>
    </submittedName>
</protein>
<proteinExistence type="predicted"/>
<keyword evidence="4" id="KW-1185">Reference proteome</keyword>
<keyword evidence="1" id="KW-0732">Signal</keyword>
<dbReference type="Pfam" id="PF13308">
    <property type="entry name" value="YARHG"/>
    <property type="match status" value="1"/>
</dbReference>
<evidence type="ECO:0000313" key="4">
    <source>
        <dbReference type="Proteomes" id="UP000295662"/>
    </source>
</evidence>
<feature type="signal peptide" evidence="1">
    <location>
        <begin position="1"/>
        <end position="25"/>
    </location>
</feature>
<feature type="domain" description="YARHG" evidence="2">
    <location>
        <begin position="147"/>
        <end position="229"/>
    </location>
</feature>
<comment type="caution">
    <text evidence="3">The sequence shown here is derived from an EMBL/GenBank/DDBJ whole genome shotgun (WGS) entry which is preliminary data.</text>
</comment>
<reference evidence="3 4" key="1">
    <citation type="submission" date="2019-03" db="EMBL/GenBank/DDBJ databases">
        <title>Genomic Encyclopedia of Archaeal and Bacterial Type Strains, Phase II (KMG-II): from individual species to whole genera.</title>
        <authorList>
            <person name="Goeker M."/>
        </authorList>
    </citation>
    <scope>NUCLEOTIDE SEQUENCE [LARGE SCALE GENOMIC DNA]</scope>
    <source>
        <strain evidence="3 4">ATCC 25309</strain>
    </source>
</reference>
<dbReference type="Proteomes" id="UP000295662">
    <property type="component" value="Unassembled WGS sequence"/>
</dbReference>
<feature type="chain" id="PRO_5020505127" evidence="1">
    <location>
        <begin position="26"/>
        <end position="240"/>
    </location>
</feature>
<evidence type="ECO:0000256" key="1">
    <source>
        <dbReference type="SAM" id="SignalP"/>
    </source>
</evidence>
<evidence type="ECO:0000313" key="3">
    <source>
        <dbReference type="EMBL" id="TDU66515.1"/>
    </source>
</evidence>
<gene>
    <name evidence="3" type="ORF">EI77_03610</name>
</gene>
<name>A0A4R7RP39_9BACT</name>
<dbReference type="SMART" id="SM01324">
    <property type="entry name" value="YARHG"/>
    <property type="match status" value="1"/>
</dbReference>
<evidence type="ECO:0000259" key="2">
    <source>
        <dbReference type="SMART" id="SM01324"/>
    </source>
</evidence>
<accession>A0A4R7RP39</accession>
<sequence>MRSLQSDLIILTAMLGLTCANPASAQAPDNADVQTADTQAAAAIGTYVGMFGPHKITVSIEKIVGRTVLGYSVVTGNERAFSGSWQTVAEGISFIGKEPGDHPEDGVFNLSFNATNKTLAGRWDANDKKKPSVDLSLKARKFKYDPSAGEYAQASSRVLKEKDVENLTQAELRLMRNEIYARHGYSFIIQDMQEHFAKVDWYMPVALDVADRLTPLEAKNAALIKRYESYSSEYYDKFGR</sequence>
<dbReference type="InterPro" id="IPR025582">
    <property type="entry name" value="YARHG_dom"/>
</dbReference>
<dbReference type="OrthoDB" id="353549at2"/>
<dbReference type="Gene3D" id="1.20.58.1690">
    <property type="match status" value="1"/>
</dbReference>
<dbReference type="AlphaFoldDB" id="A0A4R7RP39"/>
<dbReference type="InterPro" id="IPR038434">
    <property type="entry name" value="YARHG_sf"/>
</dbReference>
<dbReference type="EMBL" id="SOCA01000008">
    <property type="protein sequence ID" value="TDU66515.1"/>
    <property type="molecule type" value="Genomic_DNA"/>
</dbReference>
<organism evidence="3 4">
    <name type="scientific">Prosthecobacter fusiformis</name>
    <dbReference type="NCBI Taxonomy" id="48464"/>
    <lineage>
        <taxon>Bacteria</taxon>
        <taxon>Pseudomonadati</taxon>
        <taxon>Verrucomicrobiota</taxon>
        <taxon>Verrucomicrobiia</taxon>
        <taxon>Verrucomicrobiales</taxon>
        <taxon>Verrucomicrobiaceae</taxon>
        <taxon>Prosthecobacter</taxon>
    </lineage>
</organism>